<gene>
    <name evidence="1" type="ORF">ARMOST_12288</name>
</gene>
<keyword evidence="2" id="KW-1185">Reference proteome</keyword>
<dbReference type="AlphaFoldDB" id="A0A284RJI3"/>
<dbReference type="OrthoDB" id="2629491at2759"/>
<protein>
    <submittedName>
        <fullName evidence="1">Uncharacterized protein</fullName>
    </submittedName>
</protein>
<dbReference type="OMA" id="CGERISQ"/>
<sequence length="133" mass="14974">MLQQYIDNASSTPLTYQGSRCSDCGERISQRRTFKVAPLFVTVLAAFTSAPPDPVLQLMATGDHTEYRLTGIVYYGSHHFTVRYVDPRGQVWFNDGITWGQYALSEGLVGDVELSVDKSGKERDVFVYRRADL</sequence>
<evidence type="ECO:0000313" key="2">
    <source>
        <dbReference type="Proteomes" id="UP000219338"/>
    </source>
</evidence>
<evidence type="ECO:0000313" key="1">
    <source>
        <dbReference type="EMBL" id="SJL08914.1"/>
    </source>
</evidence>
<organism evidence="1 2">
    <name type="scientific">Armillaria ostoyae</name>
    <name type="common">Armillaria root rot fungus</name>
    <dbReference type="NCBI Taxonomy" id="47428"/>
    <lineage>
        <taxon>Eukaryota</taxon>
        <taxon>Fungi</taxon>
        <taxon>Dikarya</taxon>
        <taxon>Basidiomycota</taxon>
        <taxon>Agaricomycotina</taxon>
        <taxon>Agaricomycetes</taxon>
        <taxon>Agaricomycetidae</taxon>
        <taxon>Agaricales</taxon>
        <taxon>Marasmiineae</taxon>
        <taxon>Physalacriaceae</taxon>
        <taxon>Armillaria</taxon>
    </lineage>
</organism>
<proteinExistence type="predicted"/>
<name>A0A284RJI3_ARMOS</name>
<dbReference type="Proteomes" id="UP000219338">
    <property type="component" value="Unassembled WGS sequence"/>
</dbReference>
<accession>A0A284RJI3</accession>
<reference evidence="2" key="1">
    <citation type="journal article" date="2017" name="Nat. Ecol. Evol.">
        <title>Genome expansion and lineage-specific genetic innovations in the forest pathogenic fungi Armillaria.</title>
        <authorList>
            <person name="Sipos G."/>
            <person name="Prasanna A.N."/>
            <person name="Walter M.C."/>
            <person name="O'Connor E."/>
            <person name="Balint B."/>
            <person name="Krizsan K."/>
            <person name="Kiss B."/>
            <person name="Hess J."/>
            <person name="Varga T."/>
            <person name="Slot J."/>
            <person name="Riley R."/>
            <person name="Boka B."/>
            <person name="Rigling D."/>
            <person name="Barry K."/>
            <person name="Lee J."/>
            <person name="Mihaltcheva S."/>
            <person name="LaButti K."/>
            <person name="Lipzen A."/>
            <person name="Waldron R."/>
            <person name="Moloney N.M."/>
            <person name="Sperisen C."/>
            <person name="Kredics L."/>
            <person name="Vagvoelgyi C."/>
            <person name="Patrignani A."/>
            <person name="Fitzpatrick D."/>
            <person name="Nagy I."/>
            <person name="Doyle S."/>
            <person name="Anderson J.B."/>
            <person name="Grigoriev I.V."/>
            <person name="Gueldener U."/>
            <person name="Muensterkoetter M."/>
            <person name="Nagy L.G."/>
        </authorList>
    </citation>
    <scope>NUCLEOTIDE SEQUENCE [LARGE SCALE GENOMIC DNA]</scope>
    <source>
        <strain evidence="2">C18/9</strain>
    </source>
</reference>
<dbReference type="EMBL" id="FUEG01000010">
    <property type="protein sequence ID" value="SJL08914.1"/>
    <property type="molecule type" value="Genomic_DNA"/>
</dbReference>